<dbReference type="CDD" id="cd09601">
    <property type="entry name" value="M1_APN-Q_like"/>
    <property type="match status" value="1"/>
</dbReference>
<dbReference type="Gene3D" id="1.25.50.20">
    <property type="match status" value="1"/>
</dbReference>
<dbReference type="GO" id="GO:0008270">
    <property type="term" value="F:zinc ion binding"/>
    <property type="evidence" value="ECO:0007669"/>
    <property type="project" value="UniProtKB-UniRule"/>
</dbReference>
<dbReference type="InterPro" id="IPR042097">
    <property type="entry name" value="Aminopeptidase_N-like_N_sf"/>
</dbReference>
<evidence type="ECO:0000256" key="12">
    <source>
        <dbReference type="SAM" id="SignalP"/>
    </source>
</evidence>
<evidence type="ECO:0000256" key="2">
    <source>
        <dbReference type="ARBA" id="ARBA00022438"/>
    </source>
</evidence>
<proteinExistence type="inferred from homology"/>
<feature type="binding site" evidence="9">
    <location>
        <position position="369"/>
    </location>
    <ligand>
        <name>Zn(2+)</name>
        <dbReference type="ChEBI" id="CHEBI:29105"/>
        <note>catalytic</note>
    </ligand>
</feature>
<dbReference type="SUPFAM" id="SSF63737">
    <property type="entry name" value="Leukotriene A4 hydrolase N-terminal domain"/>
    <property type="match status" value="1"/>
</dbReference>
<dbReference type="PANTHER" id="PTHR11533:SF293">
    <property type="entry name" value="AMINOPEPTIDASE-2-RELATED"/>
    <property type="match status" value="1"/>
</dbReference>
<dbReference type="GO" id="GO:0004177">
    <property type="term" value="F:aminopeptidase activity"/>
    <property type="evidence" value="ECO:0007669"/>
    <property type="project" value="UniProtKB-KW"/>
</dbReference>
<dbReference type="EMBL" id="JBGFUD010001683">
    <property type="protein sequence ID" value="MFH4976622.1"/>
    <property type="molecule type" value="Genomic_DNA"/>
</dbReference>
<protein>
    <recommendedName>
        <fullName evidence="11">Aminopeptidase</fullName>
        <ecNumber evidence="11">3.4.11.-</ecNumber>
    </recommendedName>
</protein>
<feature type="domain" description="Aminopeptidase N-like N-terminal" evidence="14">
    <location>
        <begin position="52"/>
        <end position="258"/>
    </location>
</feature>
<keyword evidence="4 9" id="KW-0479">Metal-binding</keyword>
<keyword evidence="12" id="KW-0732">Signal</keyword>
<dbReference type="InterPro" id="IPR001930">
    <property type="entry name" value="Peptidase_M1"/>
</dbReference>
<sequence length="730" mass="84637">MLIQRLLHILFILLACSIIDSQCQKNYLVDRHVSNAVFPIQQPFRIPKTLKPLDYWIRIQPYFPLTDVEGEKRKDPPGGGANMTFEGQTTFLFEVVKETKELILHSVKLNYKKILLMNIKGEQLEDLTSLEELEAKRERVTVKPISTTLSVGSKYVLYFEYSGKINRYTEGGIYYTSYMEGKTQHWMIATHMEPGYARSVFPCLDEPDYKAIFHITLIYPRKEGYIALANMLERPAVRYDDHFDIIQFPPSPKMSSYLVAFTVGPLVNQQRINEAGTLVRIWGWTGQEHYLDFSADTAAKCLYQLGVYLDYTFPLKKSDQVGLPEFVAGAMENYGLIIYKYEYISFFDKLGSTLVRQAAARVICHELAHQWFGDTVTAMFWDDIFLNEGFAAYFENFGQQLALPIQRDMQIWKFLVESEQQGLVSDADLNYPTHPIYNASGSAFDDITYLKGASVLRMTRFTLGDDVFQNALKKYIKKYEFSNANHEMLYDIFTEAASEGNIKDWCGRPLNVTKFLDPWMLQKGFPLVTVTNNQLMGDAVYTQEPFIMQQLDKNPYEYKWPIPFFVKDYKTGKDNLNWIIPDYYKCKRSAESNAVHWYKGNAKLRSFVRVQYDDIGYTRLIKQLKEKPEDFETEDQIALIGDQIALLKRKRDAGLPFSFNKVLTVLTTILPRNIHFAVFEISAPIIDEIEIYFQGSEDFELFEVVLRLIYMFIWKAFASVRSSCRAPLTL</sequence>
<dbReference type="Pfam" id="PF01433">
    <property type="entry name" value="Peptidase_M1"/>
    <property type="match status" value="1"/>
</dbReference>
<dbReference type="PROSITE" id="PS51257">
    <property type="entry name" value="PROKAR_LIPOPROTEIN"/>
    <property type="match status" value="1"/>
</dbReference>
<evidence type="ECO:0000256" key="1">
    <source>
        <dbReference type="ARBA" id="ARBA00010136"/>
    </source>
</evidence>
<keyword evidence="16" id="KW-1185">Reference proteome</keyword>
<dbReference type="PANTHER" id="PTHR11533">
    <property type="entry name" value="PROTEASE M1 ZINC METALLOPROTEASE"/>
    <property type="match status" value="1"/>
</dbReference>
<dbReference type="Gene3D" id="2.60.40.1730">
    <property type="entry name" value="tricorn interacting facor f3 domain"/>
    <property type="match status" value="1"/>
</dbReference>
<dbReference type="Gene3D" id="1.10.390.10">
    <property type="entry name" value="Neutral Protease Domain 2"/>
    <property type="match status" value="1"/>
</dbReference>
<evidence type="ECO:0000313" key="15">
    <source>
        <dbReference type="EMBL" id="MFH4976622.1"/>
    </source>
</evidence>
<dbReference type="FunFam" id="1.10.390.10:FF:000013">
    <property type="entry name" value="Aminopeptidase N"/>
    <property type="match status" value="1"/>
</dbReference>
<evidence type="ECO:0000256" key="11">
    <source>
        <dbReference type="RuleBase" id="RU364040"/>
    </source>
</evidence>
<evidence type="ECO:0000256" key="5">
    <source>
        <dbReference type="ARBA" id="ARBA00022801"/>
    </source>
</evidence>
<gene>
    <name evidence="15" type="ORF">AB6A40_003331</name>
</gene>
<comment type="similarity">
    <text evidence="1 11">Belongs to the peptidase M1 family.</text>
</comment>
<organism evidence="15 16">
    <name type="scientific">Gnathostoma spinigerum</name>
    <dbReference type="NCBI Taxonomy" id="75299"/>
    <lineage>
        <taxon>Eukaryota</taxon>
        <taxon>Metazoa</taxon>
        <taxon>Ecdysozoa</taxon>
        <taxon>Nematoda</taxon>
        <taxon>Chromadorea</taxon>
        <taxon>Rhabditida</taxon>
        <taxon>Spirurina</taxon>
        <taxon>Gnathostomatomorpha</taxon>
        <taxon>Gnathostomatoidea</taxon>
        <taxon>Gnathostomatidae</taxon>
        <taxon>Gnathostoma</taxon>
    </lineage>
</organism>
<dbReference type="SUPFAM" id="SSF55486">
    <property type="entry name" value="Metalloproteases ('zincins'), catalytic domain"/>
    <property type="match status" value="1"/>
</dbReference>
<evidence type="ECO:0000256" key="10">
    <source>
        <dbReference type="PIRSR" id="PIRSR634016-4"/>
    </source>
</evidence>
<dbReference type="Gene3D" id="2.60.40.1910">
    <property type="match status" value="1"/>
</dbReference>
<dbReference type="InterPro" id="IPR027268">
    <property type="entry name" value="Peptidase_M4/M1_CTD_sf"/>
</dbReference>
<reference evidence="15 16" key="1">
    <citation type="submission" date="2024-08" db="EMBL/GenBank/DDBJ databases">
        <title>Gnathostoma spinigerum genome.</title>
        <authorList>
            <person name="Gonzalez-Bertolin B."/>
            <person name="Monzon S."/>
            <person name="Zaballos A."/>
            <person name="Jimenez P."/>
            <person name="Dekumyoy P."/>
            <person name="Varona S."/>
            <person name="Cuesta I."/>
            <person name="Sumanam S."/>
            <person name="Adisakwattana P."/>
            <person name="Gasser R.B."/>
            <person name="Hernandez-Gonzalez A."/>
            <person name="Young N.D."/>
            <person name="Perteguer M.J."/>
        </authorList>
    </citation>
    <scope>NUCLEOTIDE SEQUENCE [LARGE SCALE GENOMIC DNA]</scope>
    <source>
        <strain evidence="15">AL3</strain>
        <tissue evidence="15">Liver</tissue>
    </source>
</reference>
<evidence type="ECO:0000256" key="7">
    <source>
        <dbReference type="ARBA" id="ARBA00023049"/>
    </source>
</evidence>
<dbReference type="GO" id="GO:0006508">
    <property type="term" value="P:proteolysis"/>
    <property type="evidence" value="ECO:0007669"/>
    <property type="project" value="UniProtKB-KW"/>
</dbReference>
<dbReference type="PRINTS" id="PR00756">
    <property type="entry name" value="ALADIPTASE"/>
</dbReference>
<feature type="signal peptide" evidence="12">
    <location>
        <begin position="1"/>
        <end position="23"/>
    </location>
</feature>
<comment type="caution">
    <text evidence="15">The sequence shown here is derived from an EMBL/GenBank/DDBJ whole genome shotgun (WGS) entry which is preliminary data.</text>
</comment>
<dbReference type="GO" id="GO:0008237">
    <property type="term" value="F:metallopeptidase activity"/>
    <property type="evidence" value="ECO:0007669"/>
    <property type="project" value="UniProtKB-KW"/>
</dbReference>
<dbReference type="EC" id="3.4.11.-" evidence="11"/>
<evidence type="ECO:0000256" key="9">
    <source>
        <dbReference type="PIRSR" id="PIRSR634016-3"/>
    </source>
</evidence>
<dbReference type="AlphaFoldDB" id="A0ABD6EIX9"/>
<feature type="active site" description="Proton acceptor" evidence="8">
    <location>
        <position position="366"/>
    </location>
</feature>
<evidence type="ECO:0000313" key="16">
    <source>
        <dbReference type="Proteomes" id="UP001608902"/>
    </source>
</evidence>
<feature type="binding site" evidence="9">
    <location>
        <position position="365"/>
    </location>
    <ligand>
        <name>Zn(2+)</name>
        <dbReference type="ChEBI" id="CHEBI:29105"/>
        <note>catalytic</note>
    </ligand>
</feature>
<dbReference type="Pfam" id="PF17900">
    <property type="entry name" value="Peptidase_M1_N"/>
    <property type="match status" value="1"/>
</dbReference>
<accession>A0ABD6EIX9</accession>
<keyword evidence="3 11" id="KW-0645">Protease</keyword>
<feature type="chain" id="PRO_5044874565" description="Aminopeptidase" evidence="12">
    <location>
        <begin position="24"/>
        <end position="730"/>
    </location>
</feature>
<evidence type="ECO:0000256" key="6">
    <source>
        <dbReference type="ARBA" id="ARBA00022833"/>
    </source>
</evidence>
<keyword evidence="2 11" id="KW-0031">Aminopeptidase</keyword>
<feature type="domain" description="Peptidase M1 membrane alanine aminopeptidase" evidence="13">
    <location>
        <begin position="293"/>
        <end position="519"/>
    </location>
</feature>
<keyword evidence="6 9" id="KW-0862">Zinc</keyword>
<keyword evidence="5 11" id="KW-0378">Hydrolase</keyword>
<evidence type="ECO:0000256" key="3">
    <source>
        <dbReference type="ARBA" id="ARBA00022670"/>
    </source>
</evidence>
<evidence type="ECO:0000256" key="8">
    <source>
        <dbReference type="PIRSR" id="PIRSR634016-1"/>
    </source>
</evidence>
<dbReference type="InterPro" id="IPR034016">
    <property type="entry name" value="M1_APN-typ"/>
</dbReference>
<comment type="cofactor">
    <cofactor evidence="9 11">
        <name>Zn(2+)</name>
        <dbReference type="ChEBI" id="CHEBI:29105"/>
    </cofactor>
    <text evidence="9 11">Binds 1 zinc ion per subunit.</text>
</comment>
<feature type="site" description="Transition state stabilizer" evidence="10">
    <location>
        <position position="449"/>
    </location>
</feature>
<dbReference type="InterPro" id="IPR014782">
    <property type="entry name" value="Peptidase_M1_dom"/>
</dbReference>
<dbReference type="InterPro" id="IPR045357">
    <property type="entry name" value="Aminopeptidase_N-like_N"/>
</dbReference>
<evidence type="ECO:0000259" key="14">
    <source>
        <dbReference type="Pfam" id="PF17900"/>
    </source>
</evidence>
<name>A0ABD6EIX9_9BILA</name>
<keyword evidence="7 11" id="KW-0482">Metalloprotease</keyword>
<evidence type="ECO:0000256" key="4">
    <source>
        <dbReference type="ARBA" id="ARBA00022723"/>
    </source>
</evidence>
<dbReference type="InterPro" id="IPR050344">
    <property type="entry name" value="Peptidase_M1_aminopeptidases"/>
</dbReference>
<evidence type="ECO:0000259" key="13">
    <source>
        <dbReference type="Pfam" id="PF01433"/>
    </source>
</evidence>
<dbReference type="Proteomes" id="UP001608902">
    <property type="component" value="Unassembled WGS sequence"/>
</dbReference>
<feature type="binding site" evidence="9">
    <location>
        <position position="388"/>
    </location>
    <ligand>
        <name>Zn(2+)</name>
        <dbReference type="ChEBI" id="CHEBI:29105"/>
        <note>catalytic</note>
    </ligand>
</feature>